<comment type="caution">
    <text evidence="4">The sequence shown here is derived from an EMBL/GenBank/DDBJ whole genome shotgun (WGS) entry which is preliminary data.</text>
</comment>
<dbReference type="AlphaFoldDB" id="A0A073JZ66"/>
<proteinExistence type="predicted"/>
<dbReference type="InterPro" id="IPR008872">
    <property type="entry name" value="Toxin_P42"/>
</dbReference>
<evidence type="ECO:0000313" key="4">
    <source>
        <dbReference type="EMBL" id="KEK20349.1"/>
    </source>
</evidence>
<dbReference type="Gene3D" id="2.80.10.50">
    <property type="match status" value="1"/>
</dbReference>
<dbReference type="InterPro" id="IPR000772">
    <property type="entry name" value="Ricin_B_lectin"/>
</dbReference>
<evidence type="ECO:0000313" key="5">
    <source>
        <dbReference type="Proteomes" id="UP000027778"/>
    </source>
</evidence>
<evidence type="ECO:0000259" key="3">
    <source>
        <dbReference type="Pfam" id="PF14200"/>
    </source>
</evidence>
<dbReference type="SUPFAM" id="SSF50370">
    <property type="entry name" value="Ricin B-like lectins"/>
    <property type="match status" value="1"/>
</dbReference>
<evidence type="ECO:0000259" key="2">
    <source>
        <dbReference type="Pfam" id="PF05431"/>
    </source>
</evidence>
<keyword evidence="5" id="KW-1185">Reference proteome</keyword>
<dbReference type="RefSeq" id="WP_033679178.1">
    <property type="nucleotide sequence ID" value="NZ_JOTM01000097.1"/>
</dbReference>
<dbReference type="Pfam" id="PF05431">
    <property type="entry name" value="Toxin_10"/>
    <property type="match status" value="1"/>
</dbReference>
<feature type="domain" description="Ricin B lectin" evidence="3">
    <location>
        <begin position="30"/>
        <end position="100"/>
    </location>
</feature>
<dbReference type="CDD" id="cd00161">
    <property type="entry name" value="beta-trefoil_Ricin-like"/>
    <property type="match status" value="1"/>
</dbReference>
<reference evidence="4 5" key="1">
    <citation type="submission" date="2014-06" db="EMBL/GenBank/DDBJ databases">
        <title>Draft genome sequence of Bacillus gaemokensis JCM 15801 (MCCC 1A00707).</title>
        <authorList>
            <person name="Lai Q."/>
            <person name="Liu Y."/>
            <person name="Shao Z."/>
        </authorList>
    </citation>
    <scope>NUCLEOTIDE SEQUENCE [LARGE SCALE GENOMIC DNA]</scope>
    <source>
        <strain evidence="4 5">JCM 15801</strain>
    </source>
</reference>
<evidence type="ECO:0000256" key="1">
    <source>
        <dbReference type="SAM" id="SignalP"/>
    </source>
</evidence>
<feature type="domain" description="Insecticidal crystal toxin" evidence="2">
    <location>
        <begin position="218"/>
        <end position="380"/>
    </location>
</feature>
<dbReference type="OrthoDB" id="2576162at2"/>
<accession>A0A073JZ66</accession>
<protein>
    <submittedName>
        <fullName evidence="4">Toxin</fullName>
    </submittedName>
</protein>
<feature type="chain" id="PRO_5001692284" evidence="1">
    <location>
        <begin position="28"/>
        <end position="384"/>
    </location>
</feature>
<organism evidence="4 5">
    <name type="scientific">Bacillus gaemokensis</name>
    <dbReference type="NCBI Taxonomy" id="574375"/>
    <lineage>
        <taxon>Bacteria</taxon>
        <taxon>Bacillati</taxon>
        <taxon>Bacillota</taxon>
        <taxon>Bacilli</taxon>
        <taxon>Bacillales</taxon>
        <taxon>Bacillaceae</taxon>
        <taxon>Bacillus</taxon>
        <taxon>Bacillus cereus group</taxon>
    </lineage>
</organism>
<keyword evidence="1" id="KW-0732">Signal</keyword>
<name>A0A073JZ66_9BACI</name>
<dbReference type="GO" id="GO:0090729">
    <property type="term" value="F:toxin activity"/>
    <property type="evidence" value="ECO:0007669"/>
    <property type="project" value="InterPro"/>
</dbReference>
<dbReference type="Proteomes" id="UP000027778">
    <property type="component" value="Unassembled WGS sequence"/>
</dbReference>
<dbReference type="Pfam" id="PF14200">
    <property type="entry name" value="RicinB_lectin_2"/>
    <property type="match status" value="1"/>
</dbReference>
<sequence>MKLVSKKVMTGLLVGALSLSIWTPASAAVPEKNRYYTIDLAANRSLVWDVARESVDNDSAILLYKGANHDNQQFAFFPLDDGKYAIVNKHSGKPVTIASSAWVGNGLLRGTELLRQQSWTGASAEQWYLRDQGNNKYEIVNQGYGKVASYARQGDAIQKVEYVDLDNTQPSDQDRVFYITNSPSGFSLPKLPATGTRPTAPDYTEGPYQQLPQTSNSVVIGASLVPSIMVNDGLTSDYTKIHNSPYYTLVKEEYWDKTYSTVIQSGVTQSFAFKTGMSSTDQQKMTDTLSMQVGADLGLKFGDQTATIKAQITRTLQTEVSTSSTQIAEDTVTTSVTGEAGKTSGHTQYQLATKYTLYRQDGTAVSNPWIVKNNKITVARKSSI</sequence>
<dbReference type="InterPro" id="IPR035992">
    <property type="entry name" value="Ricin_B-like_lectins"/>
</dbReference>
<dbReference type="EMBL" id="JOTM01000097">
    <property type="protein sequence ID" value="KEK20349.1"/>
    <property type="molecule type" value="Genomic_DNA"/>
</dbReference>
<dbReference type="STRING" id="574375.AZF08_27840"/>
<feature type="signal peptide" evidence="1">
    <location>
        <begin position="1"/>
        <end position="27"/>
    </location>
</feature>
<gene>
    <name evidence="4" type="ORF">BAGA_29735</name>
</gene>